<evidence type="ECO:0000259" key="2">
    <source>
        <dbReference type="Pfam" id="PF01965"/>
    </source>
</evidence>
<feature type="domain" description="DJ-1/PfpI" evidence="2">
    <location>
        <begin position="8"/>
        <end position="167"/>
    </location>
</feature>
<evidence type="ECO:0000313" key="4">
    <source>
        <dbReference type="Proteomes" id="UP000076586"/>
    </source>
</evidence>
<keyword evidence="1" id="KW-0677">Repeat</keyword>
<dbReference type="EMBL" id="BDCR01000004">
    <property type="protein sequence ID" value="GAT63781.1"/>
    <property type="molecule type" value="Genomic_DNA"/>
</dbReference>
<dbReference type="Gene3D" id="3.40.50.880">
    <property type="match status" value="1"/>
</dbReference>
<dbReference type="Pfam" id="PF01965">
    <property type="entry name" value="DJ-1_PfpI"/>
    <property type="match status" value="1"/>
</dbReference>
<dbReference type="PANTHER" id="PTHR48094:SF12">
    <property type="entry name" value="PARKINSON DISEASE PROTEIN 7 HOMOLOG"/>
    <property type="match status" value="1"/>
</dbReference>
<protein>
    <submittedName>
        <fullName evidence="3">4-methyl-5(B-hydroxyethyl)-thiazole monophosphate biosynthesis</fullName>
    </submittedName>
</protein>
<reference evidence="4" key="1">
    <citation type="submission" date="2016-04" db="EMBL/GenBank/DDBJ databases">
        <title>Draft genome sequence of Paludibacter jiangxiensis strain NM7.</title>
        <authorList>
            <person name="Qiu Y."/>
            <person name="Matsuura N."/>
            <person name="Ohashi A."/>
            <person name="Tourlousse M.D."/>
            <person name="Sekiguchi Y."/>
        </authorList>
    </citation>
    <scope>NUCLEOTIDE SEQUENCE [LARGE SCALE GENOMIC DNA]</scope>
    <source>
        <strain evidence="4">NM7</strain>
    </source>
</reference>
<dbReference type="InterPro" id="IPR050325">
    <property type="entry name" value="Prot/Nucl_acid_deglycase"/>
</dbReference>
<dbReference type="RefSeq" id="WP_068705293.1">
    <property type="nucleotide sequence ID" value="NZ_BDCR01000004.1"/>
</dbReference>
<evidence type="ECO:0000313" key="3">
    <source>
        <dbReference type="EMBL" id="GAT63781.1"/>
    </source>
</evidence>
<dbReference type="CDD" id="cd03135">
    <property type="entry name" value="GATase1_DJ-1"/>
    <property type="match status" value="1"/>
</dbReference>
<sequence>MLNRKGTFIFLANGFEEIEAVATIDVLRRGNVPVTIVSITKDLKVTGAHNINIVADTFFEDVAFDGSELLILPGGMPGAQNLQNHEALGKLLQAHFEQNKLVAAICAAPKVFGHLNILNGKNATCYPGFENELTGAVLSNNGTVKDGNVVTAKGPAFAIEFGLQLVEILQGKEVADKIAQGMLMR</sequence>
<dbReference type="InterPro" id="IPR029062">
    <property type="entry name" value="Class_I_gatase-like"/>
</dbReference>
<dbReference type="InterPro" id="IPR006287">
    <property type="entry name" value="DJ-1"/>
</dbReference>
<evidence type="ECO:0000256" key="1">
    <source>
        <dbReference type="ARBA" id="ARBA00022737"/>
    </source>
</evidence>
<accession>A0A171AIA2</accession>
<dbReference type="Proteomes" id="UP000076586">
    <property type="component" value="Unassembled WGS sequence"/>
</dbReference>
<organism evidence="3 4">
    <name type="scientific">Paludibacter jiangxiensis</name>
    <dbReference type="NCBI Taxonomy" id="681398"/>
    <lineage>
        <taxon>Bacteria</taxon>
        <taxon>Pseudomonadati</taxon>
        <taxon>Bacteroidota</taxon>
        <taxon>Bacteroidia</taxon>
        <taxon>Bacteroidales</taxon>
        <taxon>Paludibacteraceae</taxon>
        <taxon>Paludibacter</taxon>
    </lineage>
</organism>
<dbReference type="PANTHER" id="PTHR48094">
    <property type="entry name" value="PROTEIN/NUCLEIC ACID DEGLYCASE DJ-1-RELATED"/>
    <property type="match status" value="1"/>
</dbReference>
<comment type="caution">
    <text evidence="3">The sequence shown here is derived from an EMBL/GenBank/DDBJ whole genome shotgun (WGS) entry which is preliminary data.</text>
</comment>
<dbReference type="SUPFAM" id="SSF52317">
    <property type="entry name" value="Class I glutamine amidotransferase-like"/>
    <property type="match status" value="1"/>
</dbReference>
<dbReference type="FunFam" id="3.40.50.880:FF:000015">
    <property type="entry name" value="Protein DJ-1 homolog C"/>
    <property type="match status" value="1"/>
</dbReference>
<reference evidence="4" key="2">
    <citation type="journal article" date="2017" name="Genome Announc.">
        <title>Draft genome sequence of Paludibacter jiangxiensis NM7(T), a propionate-producing fermentative bacterium.</title>
        <authorList>
            <person name="Qiu Y.-L."/>
            <person name="Tourlousse D.M."/>
            <person name="Matsuura N."/>
            <person name="Ohashi A."/>
            <person name="Sekiguchi Y."/>
        </authorList>
    </citation>
    <scope>NUCLEOTIDE SEQUENCE [LARGE SCALE GENOMIC DNA]</scope>
    <source>
        <strain evidence="4">NM7</strain>
    </source>
</reference>
<name>A0A171AIA2_9BACT</name>
<dbReference type="AlphaFoldDB" id="A0A171AIA2"/>
<gene>
    <name evidence="3" type="ORF">PJIAN_4322</name>
</gene>
<keyword evidence="4" id="KW-1185">Reference proteome</keyword>
<dbReference type="STRING" id="681398.PJIAN_4322"/>
<proteinExistence type="predicted"/>
<dbReference type="InterPro" id="IPR002818">
    <property type="entry name" value="DJ-1/PfpI"/>
</dbReference>
<dbReference type="GO" id="GO:0005737">
    <property type="term" value="C:cytoplasm"/>
    <property type="evidence" value="ECO:0007669"/>
    <property type="project" value="TreeGrafter"/>
</dbReference>
<dbReference type="OrthoDB" id="9792284at2"/>
<dbReference type="NCBIfam" id="TIGR01383">
    <property type="entry name" value="not_thiJ"/>
    <property type="match status" value="1"/>
</dbReference>